<reference evidence="3 4" key="1">
    <citation type="journal article" date="2021" name="Comput. Struct. Biotechnol. J.">
        <title>De novo genome assembly of the potent medicinal plant Rehmannia glutinosa using nanopore technology.</title>
        <authorList>
            <person name="Ma L."/>
            <person name="Dong C."/>
            <person name="Song C."/>
            <person name="Wang X."/>
            <person name="Zheng X."/>
            <person name="Niu Y."/>
            <person name="Chen S."/>
            <person name="Feng W."/>
        </authorList>
    </citation>
    <scope>NUCLEOTIDE SEQUENCE [LARGE SCALE GENOMIC DNA]</scope>
    <source>
        <strain evidence="3">DH-2019</strain>
    </source>
</reference>
<dbReference type="EMBL" id="JABTTQ020000005">
    <property type="protein sequence ID" value="KAK6156714.1"/>
    <property type="molecule type" value="Genomic_DNA"/>
</dbReference>
<dbReference type="PANTHER" id="PTHR15140">
    <property type="entry name" value="TUBULIN-SPECIFIC CHAPERONE E"/>
    <property type="match status" value="1"/>
</dbReference>
<keyword evidence="4" id="KW-1185">Reference proteome</keyword>
<keyword evidence="1" id="KW-0677">Repeat</keyword>
<evidence type="ECO:0000313" key="3">
    <source>
        <dbReference type="EMBL" id="KAK6156714.1"/>
    </source>
</evidence>
<dbReference type="Gene3D" id="3.80.10.10">
    <property type="entry name" value="Ribonuclease Inhibitor"/>
    <property type="match status" value="1"/>
</dbReference>
<evidence type="ECO:0000259" key="2">
    <source>
        <dbReference type="Pfam" id="PF23598"/>
    </source>
</evidence>
<accession>A0ABR0XC54</accession>
<protein>
    <recommendedName>
        <fullName evidence="2">Disease resistance R13L4/SHOC-2-like LRR domain-containing protein</fullName>
    </recommendedName>
</protein>
<comment type="caution">
    <text evidence="3">The sequence shown here is derived from an EMBL/GenBank/DDBJ whole genome shotgun (WGS) entry which is preliminary data.</text>
</comment>
<proteinExistence type="predicted"/>
<dbReference type="Proteomes" id="UP001318860">
    <property type="component" value="Unassembled WGS sequence"/>
</dbReference>
<dbReference type="InterPro" id="IPR032675">
    <property type="entry name" value="LRR_dom_sf"/>
</dbReference>
<gene>
    <name evidence="3" type="ORF">DH2020_010962</name>
</gene>
<organism evidence="3 4">
    <name type="scientific">Rehmannia glutinosa</name>
    <name type="common">Chinese foxglove</name>
    <dbReference type="NCBI Taxonomy" id="99300"/>
    <lineage>
        <taxon>Eukaryota</taxon>
        <taxon>Viridiplantae</taxon>
        <taxon>Streptophyta</taxon>
        <taxon>Embryophyta</taxon>
        <taxon>Tracheophyta</taxon>
        <taxon>Spermatophyta</taxon>
        <taxon>Magnoliopsida</taxon>
        <taxon>eudicotyledons</taxon>
        <taxon>Gunneridae</taxon>
        <taxon>Pentapetalae</taxon>
        <taxon>asterids</taxon>
        <taxon>lamiids</taxon>
        <taxon>Lamiales</taxon>
        <taxon>Orobanchaceae</taxon>
        <taxon>Rehmannieae</taxon>
        <taxon>Rehmannia</taxon>
    </lineage>
</organism>
<dbReference type="SUPFAM" id="SSF52058">
    <property type="entry name" value="L domain-like"/>
    <property type="match status" value="1"/>
</dbReference>
<feature type="domain" description="Disease resistance R13L4/SHOC-2-like LRR" evidence="2">
    <location>
        <begin position="225"/>
        <end position="527"/>
    </location>
</feature>
<evidence type="ECO:0000256" key="1">
    <source>
        <dbReference type="ARBA" id="ARBA00022737"/>
    </source>
</evidence>
<dbReference type="Pfam" id="PF23598">
    <property type="entry name" value="LRR_14"/>
    <property type="match status" value="1"/>
</dbReference>
<evidence type="ECO:0000313" key="4">
    <source>
        <dbReference type="Proteomes" id="UP001318860"/>
    </source>
</evidence>
<dbReference type="PANTHER" id="PTHR15140:SF37">
    <property type="entry name" value="UBIQUITIN-LIKE DOMAIN-CONTAINING PROTEIN"/>
    <property type="match status" value="1"/>
</dbReference>
<sequence length="551" mass="63934">MATVVSLMQDLDQLLSSYGRIFSSEQRFYYPFTKKEIEILYDTVSLMDSLLRDSSGEHYNRELMNQILEKRIRDVAYKAGNYVDFWAVRSLSGLAPYRIEDDIMMIDDESFLDSLDTFTEGRGTLFEPKLDKITIAESTNLTEITQEIGCINEELKKIHDDRKVHGLEDAASTGKLHSPCRGLPEKNLHHGLIQVPHDYHHDLRRLSFHSSIHKYINKASFPYARSVMCFEKLSFSDPRSHLSMAFKLLKVLDIMNIRLGMLPNEIKELTQLKFLALTIEYSSKVMFLFTFLSLQTLIVDCEWDGRLPTTFWNMLELRHFHLKRSCLSFSPTYSTSVGFLSPSTPILDQFYAGRHPLRVQNNLQSLSTIRPSNCSKRVFLSMPHLKKLGVYETEEDYRFRGWFRELIHLQKLEKLKYVFSNPFVSPTMKPDRFPSWDSFPPKLMKLTLSGTSLPWEDMSKLGMLPKLEVLKLRNYAFAGEVCKSREGGFPCLKFLLIGSTNLETWEADGNPFPNLQHLVLRHCRSLKEIPYGIGEAPFWRRSNYIVARILL</sequence>
<name>A0ABR0XC54_REHGL</name>
<dbReference type="InterPro" id="IPR055414">
    <property type="entry name" value="LRR_R13L4/SHOC2-like"/>
</dbReference>
<dbReference type="Gene3D" id="1.20.5.4130">
    <property type="match status" value="1"/>
</dbReference>